<dbReference type="InterPro" id="IPR002317">
    <property type="entry name" value="Ser-tRNA-ligase_type_1"/>
</dbReference>
<sequence length="594" mass="66145">MFSSSIASTRQKLAYDYKILLTESEKITINAKNRRVYDCNPALAGSLYKQLCGLKLEINNLRGNLNSISRKLSKASSSCAATKNYSNTKDSPSLMSTPVSEIPYNSTCKNLLQEEAKTIKILIKEKNAQLLLVEEQLINEAVKIPNTSHPLAPVGDETKAIVVESFGNLLSISNKNDAVDAVPKAYSSLEYKDNADLCESLGIADFQSAAKVSGSRFHYWKRAGVLLELGLIQYTMKSAMEFGFIPYTTPELVRSSIVDGCGFRPRSTHNSNTETDHNTQNNTNDSVEHTPPEPSQIYRVAPVAKEELKDYDDPLCLIATAEIPLTAMYSEQILYAKSRNLKSETAENNQSNYTEPKYGWFGNGKKFAEYAQWANPIINIDLPNYSNHTDKHCNSSNIDINKLKKLEKISDTQLPIGLVGLSHCFRSEAGSRGRDTRGLYRLHQFSKVELVILTTPQDSDDALDFLISFQRSICKDLGLTYRILDMPTAELGASASRKFDIEVYMPGRGSWGEVSSASNCTDYQSRRLDIRFRSDKSEILKGAKPTQFAHSLNATACAIPRMVAAIIETYQQKDGSVKIPDALLPYMFGLKVIY</sequence>
<feature type="domain" description="Aminoacyl-transfer RNA synthetases class-II family profile" evidence="8">
    <location>
        <begin position="414"/>
        <end position="580"/>
    </location>
</feature>
<reference evidence="9 10" key="1">
    <citation type="journal article" date="2018" name="MBio">
        <title>Comparative Genomics Reveals the Core Gene Toolbox for the Fungus-Insect Symbiosis.</title>
        <authorList>
            <person name="Wang Y."/>
            <person name="Stata M."/>
            <person name="Wang W."/>
            <person name="Stajich J.E."/>
            <person name="White M.M."/>
            <person name="Moncalvo J.M."/>
        </authorList>
    </citation>
    <scope>NUCLEOTIDE SEQUENCE [LARGE SCALE GENOMIC DNA]</scope>
    <source>
        <strain evidence="9 10">SWE-8-4</strain>
    </source>
</reference>
<dbReference type="AlphaFoldDB" id="A0A2T9YYI1"/>
<dbReference type="InterPro" id="IPR006195">
    <property type="entry name" value="aa-tRNA-synth_II"/>
</dbReference>
<dbReference type="EMBL" id="MBFR01000013">
    <property type="protein sequence ID" value="PVU97400.1"/>
    <property type="molecule type" value="Genomic_DNA"/>
</dbReference>
<dbReference type="InterPro" id="IPR002314">
    <property type="entry name" value="aa-tRNA-synt_IIb"/>
</dbReference>
<dbReference type="STRING" id="133385.A0A2T9YYI1"/>
<keyword evidence="4" id="KW-0067">ATP-binding</keyword>
<name>A0A2T9YYI1_9FUNG</name>
<evidence type="ECO:0000256" key="5">
    <source>
        <dbReference type="ARBA" id="ARBA00023146"/>
    </source>
</evidence>
<organism evidence="9 10">
    <name type="scientific">Smittium simulii</name>
    <dbReference type="NCBI Taxonomy" id="133385"/>
    <lineage>
        <taxon>Eukaryota</taxon>
        <taxon>Fungi</taxon>
        <taxon>Fungi incertae sedis</taxon>
        <taxon>Zoopagomycota</taxon>
        <taxon>Kickxellomycotina</taxon>
        <taxon>Harpellomycetes</taxon>
        <taxon>Harpellales</taxon>
        <taxon>Legeriomycetaceae</taxon>
        <taxon>Smittium</taxon>
    </lineage>
</organism>
<keyword evidence="2" id="KW-0436">Ligase</keyword>
<evidence type="ECO:0000256" key="1">
    <source>
        <dbReference type="ARBA" id="ARBA00012840"/>
    </source>
</evidence>
<keyword evidence="3" id="KW-0547">Nucleotide-binding</keyword>
<dbReference type="GO" id="GO:0006434">
    <property type="term" value="P:seryl-tRNA aminoacylation"/>
    <property type="evidence" value="ECO:0007669"/>
    <property type="project" value="InterPro"/>
</dbReference>
<protein>
    <recommendedName>
        <fullName evidence="1">serine--tRNA ligase</fullName>
        <ecNumber evidence="1">6.1.1.11</ecNumber>
    </recommendedName>
    <alternativeName>
        <fullName evidence="6">Seryl-tRNA synthetase</fullName>
    </alternativeName>
</protein>
<feature type="region of interest" description="Disordered" evidence="7">
    <location>
        <begin position="264"/>
        <end position="294"/>
    </location>
</feature>
<dbReference type="OrthoDB" id="10264585at2759"/>
<comment type="caution">
    <text evidence="9">The sequence shown here is derived from an EMBL/GenBank/DDBJ whole genome shotgun (WGS) entry which is preliminary data.</text>
</comment>
<dbReference type="PROSITE" id="PS50862">
    <property type="entry name" value="AA_TRNA_LIGASE_II"/>
    <property type="match status" value="1"/>
</dbReference>
<evidence type="ECO:0000256" key="2">
    <source>
        <dbReference type="ARBA" id="ARBA00022598"/>
    </source>
</evidence>
<evidence type="ECO:0000256" key="4">
    <source>
        <dbReference type="ARBA" id="ARBA00022840"/>
    </source>
</evidence>
<dbReference type="SUPFAM" id="SSF55681">
    <property type="entry name" value="Class II aaRS and biotin synthetases"/>
    <property type="match status" value="2"/>
</dbReference>
<evidence type="ECO:0000256" key="6">
    <source>
        <dbReference type="ARBA" id="ARBA00031113"/>
    </source>
</evidence>
<dbReference type="Proteomes" id="UP000245383">
    <property type="component" value="Unassembled WGS sequence"/>
</dbReference>
<evidence type="ECO:0000313" key="9">
    <source>
        <dbReference type="EMBL" id="PVU97400.1"/>
    </source>
</evidence>
<evidence type="ECO:0000256" key="7">
    <source>
        <dbReference type="SAM" id="MobiDB-lite"/>
    </source>
</evidence>
<proteinExistence type="predicted"/>
<dbReference type="Gene3D" id="1.10.287.40">
    <property type="entry name" value="Serine-tRNA synthetase, tRNA binding domain"/>
    <property type="match status" value="1"/>
</dbReference>
<gene>
    <name evidence="9" type="ORF">BB561_000594</name>
</gene>
<evidence type="ECO:0000259" key="8">
    <source>
        <dbReference type="PROSITE" id="PS50862"/>
    </source>
</evidence>
<dbReference type="InterPro" id="IPR042103">
    <property type="entry name" value="SerRS_1_N_sf"/>
</dbReference>
<dbReference type="InterPro" id="IPR045864">
    <property type="entry name" value="aa-tRNA-synth_II/BPL/LPL"/>
</dbReference>
<feature type="compositionally biased region" description="Polar residues" evidence="7">
    <location>
        <begin position="268"/>
        <end position="285"/>
    </location>
</feature>
<dbReference type="PRINTS" id="PR00981">
    <property type="entry name" value="TRNASYNTHSER"/>
</dbReference>
<keyword evidence="5" id="KW-0030">Aminoacyl-tRNA synthetase</keyword>
<keyword evidence="10" id="KW-1185">Reference proteome</keyword>
<dbReference type="PANTHER" id="PTHR11778">
    <property type="entry name" value="SERYL-TRNA SYNTHETASE"/>
    <property type="match status" value="1"/>
</dbReference>
<dbReference type="GO" id="GO:0004828">
    <property type="term" value="F:serine-tRNA ligase activity"/>
    <property type="evidence" value="ECO:0007669"/>
    <property type="project" value="UniProtKB-EC"/>
</dbReference>
<dbReference type="Gene3D" id="3.30.930.10">
    <property type="entry name" value="Bira Bifunctional Protein, Domain 2"/>
    <property type="match status" value="2"/>
</dbReference>
<dbReference type="GO" id="GO:0005524">
    <property type="term" value="F:ATP binding"/>
    <property type="evidence" value="ECO:0007669"/>
    <property type="project" value="UniProtKB-KW"/>
</dbReference>
<dbReference type="EC" id="6.1.1.11" evidence="1"/>
<accession>A0A2T9YYI1</accession>
<evidence type="ECO:0000313" key="10">
    <source>
        <dbReference type="Proteomes" id="UP000245383"/>
    </source>
</evidence>
<dbReference type="Pfam" id="PF00587">
    <property type="entry name" value="tRNA-synt_2b"/>
    <property type="match status" value="1"/>
</dbReference>
<evidence type="ECO:0000256" key="3">
    <source>
        <dbReference type="ARBA" id="ARBA00022741"/>
    </source>
</evidence>